<feature type="chain" id="PRO_5038612795" description="Secreted protein" evidence="1">
    <location>
        <begin position="26"/>
        <end position="214"/>
    </location>
</feature>
<reference evidence="2 3" key="1">
    <citation type="submission" date="2018-06" db="EMBL/GenBank/DDBJ databases">
        <authorList>
            <consortium name="Pathogen Informatics"/>
            <person name="Doyle S."/>
        </authorList>
    </citation>
    <scope>NUCLEOTIDE SEQUENCE [LARGE SCALE GENOMIC DNA]</scope>
    <source>
        <strain evidence="2 3">NCTC10742</strain>
    </source>
</reference>
<gene>
    <name evidence="2" type="ORF">NCTC10742_05661</name>
</gene>
<evidence type="ECO:0000313" key="3">
    <source>
        <dbReference type="Proteomes" id="UP000254291"/>
    </source>
</evidence>
<evidence type="ECO:0008006" key="4">
    <source>
        <dbReference type="Google" id="ProtNLM"/>
    </source>
</evidence>
<organism evidence="2 3">
    <name type="scientific">Mycolicibacterium gilvum</name>
    <dbReference type="NCBI Taxonomy" id="1804"/>
    <lineage>
        <taxon>Bacteria</taxon>
        <taxon>Bacillati</taxon>
        <taxon>Actinomycetota</taxon>
        <taxon>Actinomycetes</taxon>
        <taxon>Mycobacteriales</taxon>
        <taxon>Mycobacteriaceae</taxon>
        <taxon>Mycolicibacterium</taxon>
    </lineage>
</organism>
<dbReference type="Proteomes" id="UP000254291">
    <property type="component" value="Unassembled WGS sequence"/>
</dbReference>
<evidence type="ECO:0000313" key="2">
    <source>
        <dbReference type="EMBL" id="STZ46390.1"/>
    </source>
</evidence>
<evidence type="ECO:0000256" key="1">
    <source>
        <dbReference type="SAM" id="SignalP"/>
    </source>
</evidence>
<accession>A0A378SUH0</accession>
<sequence>MQSRLSRAVGSFACVFIVLSGVSVAVGPASRADPSDYARPPVPLPVINPTPSGWVPKFPFPFDQTKNRVTDADINAEREMCQWFNAQYDELMRQINRLQFNRITPNGPGVYMGSGSDWDYSIGDLQQQVDIVTTNIDQSVSFLAPRAQALTQSTDHAGNVYFPIYQGESFYLLWQHLSNVNAGIKSHQAAWFTGPSVHRVLRWGSRIHRSNVCE</sequence>
<dbReference type="EMBL" id="UGQM01000001">
    <property type="protein sequence ID" value="STZ46390.1"/>
    <property type="molecule type" value="Genomic_DNA"/>
</dbReference>
<name>A0A378SUH0_9MYCO</name>
<feature type="signal peptide" evidence="1">
    <location>
        <begin position="1"/>
        <end position="25"/>
    </location>
</feature>
<protein>
    <recommendedName>
        <fullName evidence="4">Secreted protein</fullName>
    </recommendedName>
</protein>
<dbReference type="AlphaFoldDB" id="A0A378SUH0"/>
<keyword evidence="1" id="KW-0732">Signal</keyword>
<dbReference type="RefSeq" id="WP_115328695.1">
    <property type="nucleotide sequence ID" value="NZ_JACKST010000025.1"/>
</dbReference>
<proteinExistence type="predicted"/>